<evidence type="ECO:0000313" key="2">
    <source>
        <dbReference type="Proteomes" id="UP000831701"/>
    </source>
</evidence>
<dbReference type="EMBL" id="CM041533">
    <property type="protein sequence ID" value="KAI3374660.1"/>
    <property type="molecule type" value="Genomic_DNA"/>
</dbReference>
<organism evidence="1 2">
    <name type="scientific">Scortum barcoo</name>
    <name type="common">barcoo grunter</name>
    <dbReference type="NCBI Taxonomy" id="214431"/>
    <lineage>
        <taxon>Eukaryota</taxon>
        <taxon>Metazoa</taxon>
        <taxon>Chordata</taxon>
        <taxon>Craniata</taxon>
        <taxon>Vertebrata</taxon>
        <taxon>Euteleostomi</taxon>
        <taxon>Actinopterygii</taxon>
        <taxon>Neopterygii</taxon>
        <taxon>Teleostei</taxon>
        <taxon>Neoteleostei</taxon>
        <taxon>Acanthomorphata</taxon>
        <taxon>Eupercaria</taxon>
        <taxon>Centrarchiformes</taxon>
        <taxon>Terapontoidei</taxon>
        <taxon>Terapontidae</taxon>
        <taxon>Scortum</taxon>
    </lineage>
</organism>
<name>A0ACB8X318_9TELE</name>
<sequence>MGGGRSTWTETPHSAGATSGVEPLGLLWSMRADTLHKRFIKSNSLKPHVVKFSVHEEEGEGRMLAEATNERLLMGDGVSRLDVNEGNIRGVLFTPPGDGPFPAVLDLCTFKCEKRASLLGQQRVGSKGIGIVSRSKAGDIALSLAAFVPGVEAVVWINGCNANVVFPLYHKKQQILSPLLFDSSKLIPTESGAIITKYALNNSLAEENKGSLVPIEQARGRFLFVASEDDLNWDSKAYMELMVERLKRHGKDNFESVCYPGAEQSLNSRKDAFPELKMLAKLSGKEYGEVLKEMMSHISEDVETMNPVTEDYSPAWVETTAVIPQLGSPNAQEPPTSFSTAPDVADCAPNNEKRPSPLPISRRILQSLLSPAADLVKGLRPDLPPLNYLQLLDSAFSTAEDGEELYAQFMNTIQDPILTSLHDHMGHMGVDRTMDQVQTRFFWPRMAADVEKKVRTCGRSGTKDILVITDHFTKFAVAVPTRNQKGHTVAKSLWENFMVHYGMPEKLNSNKGLDFEYHMIKELCQVAGVHKVKVGGLRSRQVVTMRARSTDEKGVVFSSTATYRADGRGEIHLDRDPSLGGKLRRGRTSGSAVVHEGRHFAQKEMVHFLLCWICAPFKCEKRASLLANRGFVVLTVAVFNDKPTNVKKMHLDYFEEAADFLKQHPKVLRLSCGSTAATPMLLFPLYHKKQQILSPLLFDFSKGIPTESGAIIIKYALNNPLAEENKSSLVPIEQARGRFLFVASADDLHSNSKVYMEEMVERLKRHGKDNFESMCYPGAGHYMEPPYGPYCPSSFHIDLFAGMPVLWGGEARSHAAAEVHLWKKIQEFFKTYLRTKSATPEKMPSQVRLRLLPSARCLFNEPVQVKVGGLRSRQVVTMRARSTEKGEGGDVKLYGHDVETMNPVTEDYSPAWVETTAVIPQLGSPNAQEPPTSFSTAPDVADSAPNNEKRPSPLPISRRILQSLLSPAADVVKGVRPDSPPLSYLQLLDSAFSMVEDGEELYAQFMNTIQDPEDRQHAKAKRMKKHIGAAKQRVRIQSHGACTCSEPREKSEAGPSAIEDLAKQVASLQSQLEESYKIAMDNAAKTTLKNKTRFDRRVITSDLEPRDRVLIRNVRIRGNHKISDKWESAVHVVVSRAGTLPVYTVKPENKDGPSRTLHRDLLLPCRYLPQEEINEPVKRPEGRRPATRASPDVESDHSSEEDDELLPVCWFRQPPDVQGPTIPETSVHPDLSMIHNQHMQHVKPSDSTDDRGLVFSSTATYRADGRGEIHLDRDPSLSGSYVGVEPLGLLWSMRADTLHKRFIKSNSLNPHVVKFSVHEEEGEGRMLAEATNERLLMADGVSRLDVNEGNISGVLFTPPGVEAVVWINGCNANALFPLYHKKQQILSPLLFDSSKGFFYHLKAVLAPTAKTRWMQTLVAVMGDKLSSAETLLRVFLCIGSSSIYSGKIKQAGTFYCEAAGASCNLNSQNQNEITASELHLQADPGSAVSTREVRDKSRSFPGCVGSVHLWRRSVGEKSVSAGLLASRGFVVLTVALYGHDDMPKKITEIYMDYFEEAIQFLKRQDKRKNKDTLIPIEQARGHFLFVASEDDLNWDSKAYMEEMVERLKRHGKDNFESVCYPGAGHYLEPPYGPYCPSSFHGVVGKPVLWGGDGPFPAVLDLCTFKCEKRASLLANRGFVVLTVAVFNDKPANVKKMHLDYFEEAADFLKQHPKVGSKGLGIVSRSKAGDIALSLASFVPGVEAVVWINGCNANVAFPLYHKKQQILSPLLLDSSRVIPTESGAIIAKYTLNNPLAEENKGSLVPIEQARGRFLFVASEDDLNWDSKAYMEEMVERLKRHGKDNFESVCYPGAGHYMEPPYGPYCLSSFHGIVGKPALWGGEARSHAAAEVHLWKKIQEFFKTHLSCDTSQKMSSQVRLRLLPRARCLFDEPVQVKVGGLRSRQVVTMRARSTDEKGVVFSSMATYRADGRGEIHLDRDPSLRRELRQGWNLWFSVHEEEGEGRMLAEAINERLLMADGVSRLDVNEGNISGVLFTPPGAGPFSAVLDLYVLGGLLSEKRASLLASRGFVVLTVVAFGYDDMPKNIKEVYLDYFEEAIQFLKRQDKVGSEGVGVISFSKTADVALSVASYLPDIEATVWINGCCSNTVLPLYYRKSQILSALMFDVSKVIPTESGAIMVKYVLNNPLAEENKDTLVPIEQARGHFLFVASEDDLNWDSKAYMEEMVERLKRHGKDNFESVCYPGAGHYLEPPYGPYCPSSFHGVVGKPVLWGGEARSHAAAEVHLWKKIQEFFKTHLSCDGMSTKAKL</sequence>
<proteinExistence type="predicted"/>
<reference evidence="1" key="1">
    <citation type="submission" date="2022-04" db="EMBL/GenBank/DDBJ databases">
        <title>Jade perch genome.</title>
        <authorList>
            <person name="Chao B."/>
        </authorList>
    </citation>
    <scope>NUCLEOTIDE SEQUENCE</scope>
    <source>
        <strain evidence="1">CB-2022</strain>
    </source>
</reference>
<keyword evidence="2" id="KW-1185">Reference proteome</keyword>
<gene>
    <name evidence="1" type="ORF">L3Q82_021230</name>
</gene>
<comment type="caution">
    <text evidence="1">The sequence shown here is derived from an EMBL/GenBank/DDBJ whole genome shotgun (WGS) entry which is preliminary data.</text>
</comment>
<accession>A0ACB8X318</accession>
<dbReference type="Proteomes" id="UP000831701">
    <property type="component" value="Chromosome 3"/>
</dbReference>
<protein>
    <submittedName>
        <fullName evidence="1">Uncharacterized protein</fullName>
    </submittedName>
</protein>
<evidence type="ECO:0000313" key="1">
    <source>
        <dbReference type="EMBL" id="KAI3374660.1"/>
    </source>
</evidence>